<dbReference type="InterPro" id="IPR011051">
    <property type="entry name" value="RmlC_Cupin_sf"/>
</dbReference>
<dbReference type="Pfam" id="PF07883">
    <property type="entry name" value="Cupin_2"/>
    <property type="match status" value="1"/>
</dbReference>
<reference evidence="2" key="1">
    <citation type="submission" date="2019-09" db="EMBL/GenBank/DDBJ databases">
        <title>Characterisation of the sponge microbiome using genome-centric metagenomics.</title>
        <authorList>
            <person name="Engelberts J.P."/>
            <person name="Robbins S.J."/>
            <person name="De Goeij J.M."/>
            <person name="Aranda M."/>
            <person name="Bell S.C."/>
            <person name="Webster N.S."/>
        </authorList>
    </citation>
    <scope>NUCLEOTIDE SEQUENCE</scope>
    <source>
        <strain evidence="2">SB0664_bin_27</strain>
    </source>
</reference>
<sequence>MTVYSLDEVKERGLFPGFVGKFIHSENMTFVYWDVAEGSPLPAHSHPHEQVINMFEGQFEIRITGGETRVLGPGDVYVIPGGAEHSGQAITQCRILDVFQPVREEYIWED</sequence>
<dbReference type="Gene3D" id="2.60.120.10">
    <property type="entry name" value="Jelly Rolls"/>
    <property type="match status" value="1"/>
</dbReference>
<gene>
    <name evidence="2" type="ORF">F4Y42_06685</name>
</gene>
<organism evidence="2">
    <name type="scientific">Caldilineaceae bacterium SB0664_bin_27</name>
    <dbReference type="NCBI Taxonomy" id="2605260"/>
    <lineage>
        <taxon>Bacteria</taxon>
        <taxon>Bacillati</taxon>
        <taxon>Chloroflexota</taxon>
        <taxon>Caldilineae</taxon>
        <taxon>Caldilineales</taxon>
        <taxon>Caldilineaceae</taxon>
    </lineage>
</organism>
<accession>A0A6B0YPW8</accession>
<dbReference type="AlphaFoldDB" id="A0A6B0YPW8"/>
<dbReference type="CDD" id="cd02238">
    <property type="entry name" value="cupin_KdgF"/>
    <property type="match status" value="1"/>
</dbReference>
<evidence type="ECO:0000313" key="2">
    <source>
        <dbReference type="EMBL" id="MXY93124.1"/>
    </source>
</evidence>
<dbReference type="InterPro" id="IPR013096">
    <property type="entry name" value="Cupin_2"/>
</dbReference>
<name>A0A6B0YPW8_9CHLR</name>
<dbReference type="PANTHER" id="PTHR40112:SF1">
    <property type="entry name" value="H2HPP ISOMERASE"/>
    <property type="match status" value="1"/>
</dbReference>
<dbReference type="InterPro" id="IPR052535">
    <property type="entry name" value="Bacilysin_H2HPP_isomerase"/>
</dbReference>
<dbReference type="InterPro" id="IPR014710">
    <property type="entry name" value="RmlC-like_jellyroll"/>
</dbReference>
<feature type="domain" description="Cupin type-2" evidence="1">
    <location>
        <begin position="32"/>
        <end position="99"/>
    </location>
</feature>
<dbReference type="SUPFAM" id="SSF51182">
    <property type="entry name" value="RmlC-like cupins"/>
    <property type="match status" value="1"/>
</dbReference>
<comment type="caution">
    <text evidence="2">The sequence shown here is derived from an EMBL/GenBank/DDBJ whole genome shotgun (WGS) entry which is preliminary data.</text>
</comment>
<protein>
    <submittedName>
        <fullName evidence="2">Cupin domain-containing protein</fullName>
    </submittedName>
</protein>
<dbReference type="PANTHER" id="PTHR40112">
    <property type="entry name" value="H2HPP ISOMERASE"/>
    <property type="match status" value="1"/>
</dbReference>
<dbReference type="EMBL" id="VXRG01000059">
    <property type="protein sequence ID" value="MXY93124.1"/>
    <property type="molecule type" value="Genomic_DNA"/>
</dbReference>
<proteinExistence type="predicted"/>
<evidence type="ECO:0000259" key="1">
    <source>
        <dbReference type="Pfam" id="PF07883"/>
    </source>
</evidence>